<sequence length="157" mass="16768">LDHHSTTHNTSRRGRITTKTTPAPQKLVLTASLLTEQTHHYTLYHGLREHPALVANHHSGSVTPLLNSAHLVFICESLGRRCVNLESLWQHITVIDSHINKGKWRRGGEVTAEAGEAVSTPGGEVTAEAEEAVSTPGGEVTAEAGEAVSTPGGEETT</sequence>
<feature type="region of interest" description="Disordered" evidence="1">
    <location>
        <begin position="1"/>
        <end position="22"/>
    </location>
</feature>
<evidence type="ECO:0000313" key="2">
    <source>
        <dbReference type="EMBL" id="KAG7166871.1"/>
    </source>
</evidence>
<dbReference type="AlphaFoldDB" id="A0A8J5K270"/>
<feature type="region of interest" description="Disordered" evidence="1">
    <location>
        <begin position="115"/>
        <end position="157"/>
    </location>
</feature>
<evidence type="ECO:0000313" key="3">
    <source>
        <dbReference type="Proteomes" id="UP000747542"/>
    </source>
</evidence>
<protein>
    <submittedName>
        <fullName evidence="2">Uncharacterized protein</fullName>
    </submittedName>
</protein>
<feature type="non-terminal residue" evidence="2">
    <location>
        <position position="157"/>
    </location>
</feature>
<evidence type="ECO:0000256" key="1">
    <source>
        <dbReference type="SAM" id="MobiDB-lite"/>
    </source>
</evidence>
<comment type="caution">
    <text evidence="2">The sequence shown here is derived from an EMBL/GenBank/DDBJ whole genome shotgun (WGS) entry which is preliminary data.</text>
</comment>
<organism evidence="2 3">
    <name type="scientific">Homarus americanus</name>
    <name type="common">American lobster</name>
    <dbReference type="NCBI Taxonomy" id="6706"/>
    <lineage>
        <taxon>Eukaryota</taxon>
        <taxon>Metazoa</taxon>
        <taxon>Ecdysozoa</taxon>
        <taxon>Arthropoda</taxon>
        <taxon>Crustacea</taxon>
        <taxon>Multicrustacea</taxon>
        <taxon>Malacostraca</taxon>
        <taxon>Eumalacostraca</taxon>
        <taxon>Eucarida</taxon>
        <taxon>Decapoda</taxon>
        <taxon>Pleocyemata</taxon>
        <taxon>Astacidea</taxon>
        <taxon>Nephropoidea</taxon>
        <taxon>Nephropidae</taxon>
        <taxon>Homarus</taxon>
    </lineage>
</organism>
<accession>A0A8J5K270</accession>
<dbReference type="EMBL" id="JAHLQT010022185">
    <property type="protein sequence ID" value="KAG7166871.1"/>
    <property type="molecule type" value="Genomic_DNA"/>
</dbReference>
<dbReference type="Proteomes" id="UP000747542">
    <property type="component" value="Unassembled WGS sequence"/>
</dbReference>
<name>A0A8J5K270_HOMAM</name>
<gene>
    <name evidence="2" type="ORF">Hamer_G010548</name>
</gene>
<feature type="non-terminal residue" evidence="2">
    <location>
        <position position="1"/>
    </location>
</feature>
<reference evidence="2" key="1">
    <citation type="journal article" date="2021" name="Sci. Adv.">
        <title>The American lobster genome reveals insights on longevity, neural, and immune adaptations.</title>
        <authorList>
            <person name="Polinski J.M."/>
            <person name="Zimin A.V."/>
            <person name="Clark K.F."/>
            <person name="Kohn A.B."/>
            <person name="Sadowski N."/>
            <person name="Timp W."/>
            <person name="Ptitsyn A."/>
            <person name="Khanna P."/>
            <person name="Romanova D.Y."/>
            <person name="Williams P."/>
            <person name="Greenwood S.J."/>
            <person name="Moroz L.L."/>
            <person name="Walt D.R."/>
            <person name="Bodnar A.G."/>
        </authorList>
    </citation>
    <scope>NUCLEOTIDE SEQUENCE</scope>
    <source>
        <strain evidence="2">GMGI-L3</strain>
    </source>
</reference>
<proteinExistence type="predicted"/>
<keyword evidence="3" id="KW-1185">Reference proteome</keyword>